<name>A0A4Y8LAS5_9BACL</name>
<organism evidence="3 4">
    <name type="scientific">Jeotgalibacillus salarius</name>
    <dbReference type="NCBI Taxonomy" id="546023"/>
    <lineage>
        <taxon>Bacteria</taxon>
        <taxon>Bacillati</taxon>
        <taxon>Bacillota</taxon>
        <taxon>Bacilli</taxon>
        <taxon>Bacillales</taxon>
        <taxon>Caryophanaceae</taxon>
        <taxon>Jeotgalibacillus</taxon>
    </lineage>
</organism>
<dbReference type="CDD" id="cd00093">
    <property type="entry name" value="HTH_XRE"/>
    <property type="match status" value="1"/>
</dbReference>
<dbReference type="AlphaFoldDB" id="A0A4Y8LAS5"/>
<evidence type="ECO:0000313" key="4">
    <source>
        <dbReference type="Proteomes" id="UP000297776"/>
    </source>
</evidence>
<gene>
    <name evidence="3" type="ORF">E2626_14265</name>
</gene>
<evidence type="ECO:0000313" key="3">
    <source>
        <dbReference type="EMBL" id="TFD99421.1"/>
    </source>
</evidence>
<dbReference type="OrthoDB" id="2322940at2"/>
<sequence length="100" mass="10962">MNHDFSKRLADIIGQDEVKKVEYFASISGQIIEARHHQKISQQGLADAIGVAKSTIARIEGGLTHPTSLTLLKISEVLNIPIVIDGSKHKDKKDGGYELK</sequence>
<dbReference type="EMBL" id="SORX01000010">
    <property type="protein sequence ID" value="TFD99421.1"/>
    <property type="molecule type" value="Genomic_DNA"/>
</dbReference>
<protein>
    <submittedName>
        <fullName evidence="3">XRE family transcriptional regulator</fullName>
    </submittedName>
</protein>
<dbReference type="InterPro" id="IPR001387">
    <property type="entry name" value="Cro/C1-type_HTH"/>
</dbReference>
<feature type="domain" description="HTH cro/C1-type" evidence="2">
    <location>
        <begin position="31"/>
        <end position="84"/>
    </location>
</feature>
<dbReference type="PANTHER" id="PTHR46558">
    <property type="entry name" value="TRACRIPTIONAL REGULATORY PROTEIN-RELATED-RELATED"/>
    <property type="match status" value="1"/>
</dbReference>
<dbReference type="Pfam" id="PF01381">
    <property type="entry name" value="HTH_3"/>
    <property type="match status" value="1"/>
</dbReference>
<keyword evidence="1" id="KW-0238">DNA-binding</keyword>
<comment type="caution">
    <text evidence="3">The sequence shown here is derived from an EMBL/GenBank/DDBJ whole genome shotgun (WGS) entry which is preliminary data.</text>
</comment>
<dbReference type="InterPro" id="IPR010982">
    <property type="entry name" value="Lambda_DNA-bd_dom_sf"/>
</dbReference>
<dbReference type="PANTHER" id="PTHR46558:SF4">
    <property type="entry name" value="DNA-BIDING PHAGE PROTEIN"/>
    <property type="match status" value="1"/>
</dbReference>
<dbReference type="Gene3D" id="1.10.260.40">
    <property type="entry name" value="lambda repressor-like DNA-binding domains"/>
    <property type="match status" value="1"/>
</dbReference>
<reference evidence="3 4" key="1">
    <citation type="submission" date="2019-03" db="EMBL/GenBank/DDBJ databases">
        <authorList>
            <person name="Yang Y."/>
        </authorList>
    </citation>
    <scope>NUCLEOTIDE SEQUENCE [LARGE SCALE GENOMIC DNA]</scope>
    <source>
        <strain evidence="3 4">ASL-1</strain>
    </source>
</reference>
<dbReference type="RefSeq" id="WP_134382464.1">
    <property type="nucleotide sequence ID" value="NZ_SORX01000010.1"/>
</dbReference>
<evidence type="ECO:0000259" key="2">
    <source>
        <dbReference type="PROSITE" id="PS50943"/>
    </source>
</evidence>
<keyword evidence="4" id="KW-1185">Reference proteome</keyword>
<dbReference type="SUPFAM" id="SSF47413">
    <property type="entry name" value="lambda repressor-like DNA-binding domains"/>
    <property type="match status" value="1"/>
</dbReference>
<dbReference type="SMART" id="SM00530">
    <property type="entry name" value="HTH_XRE"/>
    <property type="match status" value="1"/>
</dbReference>
<proteinExistence type="predicted"/>
<evidence type="ECO:0000256" key="1">
    <source>
        <dbReference type="ARBA" id="ARBA00023125"/>
    </source>
</evidence>
<accession>A0A4Y8LAS5</accession>
<dbReference type="Proteomes" id="UP000297776">
    <property type="component" value="Unassembled WGS sequence"/>
</dbReference>
<dbReference type="PROSITE" id="PS50943">
    <property type="entry name" value="HTH_CROC1"/>
    <property type="match status" value="1"/>
</dbReference>
<dbReference type="GO" id="GO:0003677">
    <property type="term" value="F:DNA binding"/>
    <property type="evidence" value="ECO:0007669"/>
    <property type="project" value="UniProtKB-KW"/>
</dbReference>